<gene>
    <name evidence="2" type="ORF">OsI_33284</name>
</gene>
<evidence type="ECO:0000256" key="1">
    <source>
        <dbReference type="SAM" id="MobiDB-lite"/>
    </source>
</evidence>
<dbReference type="HOGENOM" id="CLU_1285119_0_0_1"/>
<dbReference type="AlphaFoldDB" id="B8BGH8"/>
<evidence type="ECO:0000313" key="3">
    <source>
        <dbReference type="Proteomes" id="UP000007015"/>
    </source>
</evidence>
<protein>
    <submittedName>
        <fullName evidence="2">Uncharacterized protein</fullName>
    </submittedName>
</protein>
<organism evidence="2 3">
    <name type="scientific">Oryza sativa subsp. indica</name>
    <name type="common">Rice</name>
    <dbReference type="NCBI Taxonomy" id="39946"/>
    <lineage>
        <taxon>Eukaryota</taxon>
        <taxon>Viridiplantae</taxon>
        <taxon>Streptophyta</taxon>
        <taxon>Embryophyta</taxon>
        <taxon>Tracheophyta</taxon>
        <taxon>Spermatophyta</taxon>
        <taxon>Magnoliopsida</taxon>
        <taxon>Liliopsida</taxon>
        <taxon>Poales</taxon>
        <taxon>Poaceae</taxon>
        <taxon>BOP clade</taxon>
        <taxon>Oryzoideae</taxon>
        <taxon>Oryzeae</taxon>
        <taxon>Oryzinae</taxon>
        <taxon>Oryza</taxon>
        <taxon>Oryza sativa</taxon>
    </lineage>
</organism>
<dbReference type="EMBL" id="CM000135">
    <property type="protein sequence ID" value="EEC66830.1"/>
    <property type="molecule type" value="Genomic_DNA"/>
</dbReference>
<feature type="compositionally biased region" description="Low complexity" evidence="1">
    <location>
        <begin position="115"/>
        <end position="132"/>
    </location>
</feature>
<accession>B8BGH8</accession>
<proteinExistence type="predicted"/>
<dbReference type="Proteomes" id="UP000007015">
    <property type="component" value="Chromosome 10"/>
</dbReference>
<feature type="compositionally biased region" description="Low complexity" evidence="1">
    <location>
        <begin position="143"/>
        <end position="154"/>
    </location>
</feature>
<keyword evidence="3" id="KW-1185">Reference proteome</keyword>
<feature type="compositionally biased region" description="Gly residues" evidence="1">
    <location>
        <begin position="101"/>
        <end position="114"/>
    </location>
</feature>
<name>B8BGH8_ORYSI</name>
<sequence>MVEAELLVHTALADYAKEEMGGFTGVIVFSGDVAPERDASLEEFLDSCCDQIGAMRCASNGDEQTEIKKRKEEAMEEEYLLGRLGRRSEERAARRARRPGQDGGAGGLAGGRLGGLPRPRGGRLLLVPRSRGTAARGRDAEVSPRSSVAAASAAGLVRWPGREDERRRGGEGRRRGFSVRFVPAKRSLGMKPIGTLMKLKERRHIWQVDDEGDKS</sequence>
<evidence type="ECO:0000313" key="2">
    <source>
        <dbReference type="EMBL" id="EEC66830.1"/>
    </source>
</evidence>
<reference evidence="2 3" key="1">
    <citation type="journal article" date="2005" name="PLoS Biol.">
        <title>The genomes of Oryza sativa: a history of duplications.</title>
        <authorList>
            <person name="Yu J."/>
            <person name="Wang J."/>
            <person name="Lin W."/>
            <person name="Li S."/>
            <person name="Li H."/>
            <person name="Zhou J."/>
            <person name="Ni P."/>
            <person name="Dong W."/>
            <person name="Hu S."/>
            <person name="Zeng C."/>
            <person name="Zhang J."/>
            <person name="Zhang Y."/>
            <person name="Li R."/>
            <person name="Xu Z."/>
            <person name="Li S."/>
            <person name="Li X."/>
            <person name="Zheng H."/>
            <person name="Cong L."/>
            <person name="Lin L."/>
            <person name="Yin J."/>
            <person name="Geng J."/>
            <person name="Li G."/>
            <person name="Shi J."/>
            <person name="Liu J."/>
            <person name="Lv H."/>
            <person name="Li J."/>
            <person name="Wang J."/>
            <person name="Deng Y."/>
            <person name="Ran L."/>
            <person name="Shi X."/>
            <person name="Wang X."/>
            <person name="Wu Q."/>
            <person name="Li C."/>
            <person name="Ren X."/>
            <person name="Wang J."/>
            <person name="Wang X."/>
            <person name="Li D."/>
            <person name="Liu D."/>
            <person name="Zhang X."/>
            <person name="Ji Z."/>
            <person name="Zhao W."/>
            <person name="Sun Y."/>
            <person name="Zhang Z."/>
            <person name="Bao J."/>
            <person name="Han Y."/>
            <person name="Dong L."/>
            <person name="Ji J."/>
            <person name="Chen P."/>
            <person name="Wu S."/>
            <person name="Liu J."/>
            <person name="Xiao Y."/>
            <person name="Bu D."/>
            <person name="Tan J."/>
            <person name="Yang L."/>
            <person name="Ye C."/>
            <person name="Zhang J."/>
            <person name="Xu J."/>
            <person name="Zhou Y."/>
            <person name="Yu Y."/>
            <person name="Zhang B."/>
            <person name="Zhuang S."/>
            <person name="Wei H."/>
            <person name="Liu B."/>
            <person name="Lei M."/>
            <person name="Yu H."/>
            <person name="Li Y."/>
            <person name="Xu H."/>
            <person name="Wei S."/>
            <person name="He X."/>
            <person name="Fang L."/>
            <person name="Zhang Z."/>
            <person name="Zhang Y."/>
            <person name="Huang X."/>
            <person name="Su Z."/>
            <person name="Tong W."/>
            <person name="Li J."/>
            <person name="Tong Z."/>
            <person name="Li S."/>
            <person name="Ye J."/>
            <person name="Wang L."/>
            <person name="Fang L."/>
            <person name="Lei T."/>
            <person name="Chen C."/>
            <person name="Chen H."/>
            <person name="Xu Z."/>
            <person name="Li H."/>
            <person name="Huang H."/>
            <person name="Zhang F."/>
            <person name="Xu H."/>
            <person name="Li N."/>
            <person name="Zhao C."/>
            <person name="Li S."/>
            <person name="Dong L."/>
            <person name="Huang Y."/>
            <person name="Li L."/>
            <person name="Xi Y."/>
            <person name="Qi Q."/>
            <person name="Li W."/>
            <person name="Zhang B."/>
            <person name="Hu W."/>
            <person name="Zhang Y."/>
            <person name="Tian X."/>
            <person name="Jiao Y."/>
            <person name="Liang X."/>
            <person name="Jin J."/>
            <person name="Gao L."/>
            <person name="Zheng W."/>
            <person name="Hao B."/>
            <person name="Liu S."/>
            <person name="Wang W."/>
            <person name="Yuan L."/>
            <person name="Cao M."/>
            <person name="McDermott J."/>
            <person name="Samudrala R."/>
            <person name="Wang J."/>
            <person name="Wong G.K."/>
            <person name="Yang H."/>
        </authorList>
    </citation>
    <scope>NUCLEOTIDE SEQUENCE [LARGE SCALE GENOMIC DNA]</scope>
    <source>
        <strain evidence="3">cv. 93-11</strain>
    </source>
</reference>
<feature type="region of interest" description="Disordered" evidence="1">
    <location>
        <begin position="90"/>
        <end position="177"/>
    </location>
</feature>
<dbReference type="Gramene" id="BGIOSGA032048-TA">
    <property type="protein sequence ID" value="BGIOSGA032048-PA"/>
    <property type="gene ID" value="BGIOSGA032048"/>
</dbReference>
<feature type="compositionally biased region" description="Basic and acidic residues" evidence="1">
    <location>
        <begin position="160"/>
        <end position="174"/>
    </location>
</feature>